<dbReference type="InterPro" id="IPR029062">
    <property type="entry name" value="Class_I_gatase-like"/>
</dbReference>
<evidence type="ECO:0000313" key="2">
    <source>
        <dbReference type="Proteomes" id="UP001596028"/>
    </source>
</evidence>
<reference evidence="2" key="1">
    <citation type="journal article" date="2019" name="Int. J. Syst. Evol. Microbiol.">
        <title>The Global Catalogue of Microorganisms (GCM) 10K type strain sequencing project: providing services to taxonomists for standard genome sequencing and annotation.</title>
        <authorList>
            <consortium name="The Broad Institute Genomics Platform"/>
            <consortium name="The Broad Institute Genome Sequencing Center for Infectious Disease"/>
            <person name="Wu L."/>
            <person name="Ma J."/>
        </authorList>
    </citation>
    <scope>NUCLEOTIDE SEQUENCE [LARGE SCALE GENOMIC DNA]</scope>
    <source>
        <strain evidence="2">CCUG 49571</strain>
    </source>
</reference>
<protein>
    <submittedName>
        <fullName evidence="1">Glycosyl hydrolase</fullName>
    </submittedName>
</protein>
<comment type="caution">
    <text evidence="1">The sequence shown here is derived from an EMBL/GenBank/DDBJ whole genome shotgun (WGS) entry which is preliminary data.</text>
</comment>
<gene>
    <name evidence="1" type="ORF">ACFO3S_24655</name>
</gene>
<name>A0ABV9FHJ2_9BACL</name>
<keyword evidence="2" id="KW-1185">Reference proteome</keyword>
<dbReference type="RefSeq" id="WP_378101532.1">
    <property type="nucleotide sequence ID" value="NZ_JBHSEP010000026.1"/>
</dbReference>
<dbReference type="SUPFAM" id="SSF49785">
    <property type="entry name" value="Galactose-binding domain-like"/>
    <property type="match status" value="1"/>
</dbReference>
<sequence length="892" mass="101559">MPSSERLREQFGSAEPPRSLFPLLWLHGASGETEEALRREIRAMEEAGCGGFVIESRPHADYLGDGWWRDVGICLDEARRLGMDVWMFDEEYYPSGIAGGKVLERMPDYRMQVLTKASFLWSVEGEEEPEALPLDVKLFKIVCVPEAKGDRIAFAQWPEWQAWARERRETGDTGTWTIHVVGVKPSWSGRMFDKMVDYLSPEVTDCFIELTYEATKRRFPEYWGSTLKGFFGDETSFENFGSYDVLFGEETPCFPWPSRVRQTFEERCGYDLYSCVEALWLDEDEEKSANVRTDFMDHLTKLFSENFFARIQRWCHANGVQFIGHVVEDNRAHMNHGFGVGHFFRATKHFDMGGYDFVLRQVDSEQKSSSYEEHFPQFKTYRDRPYPDFFHYTLAKLAQSAAHLEVGTSLVMCENFGAYGWDLGLREMKWLTDWMTVRGTNWYVPHAFSPIFPDPDCPPHFYAGGRNPQWPYFRQWGNYANRSCLMLREARHVAPIAVLYPAEAHWGGDENELDGVCRALMRSQYDFDILSMDLLVDEERCEIGGGMLSIRDERFSVVVLPGIVRLSAPVRNRLRAFICSGGKVVSVNRAAVEGGEPVRLDDLAERLSLWLAPGVGTTKPFPELRFCHYEKSGLHIFFLNNESVEETFEDIVEFPAGGVPERWTPMDGKIEELPLYERSGDRVRVPIRLGPYESCFIVVDPDRVGRGESAAELELSPEEWHRAQRSEDGGLRVAMPVGDRRVQEWRAAAVRSSLPESPAPDAACLPGLGDWGRIEGMETFCGSVDYEASFELDSMAESYSLDLGEVGEIAALAVNGRELTPRLCPPYRWALPAEALRLGDNRLRVTVTNTLGPYFREDEFRRDVPAAAGLIGPVTLTAWESCAAFEERKGFA</sequence>
<proteinExistence type="predicted"/>
<organism evidence="1 2">
    <name type="scientific">Cohnella hongkongensis</name>
    <dbReference type="NCBI Taxonomy" id="178337"/>
    <lineage>
        <taxon>Bacteria</taxon>
        <taxon>Bacillati</taxon>
        <taxon>Bacillota</taxon>
        <taxon>Bacilli</taxon>
        <taxon>Bacillales</taxon>
        <taxon>Paenibacillaceae</taxon>
        <taxon>Cohnella</taxon>
    </lineage>
</organism>
<dbReference type="PANTHER" id="PTHR36848:SF2">
    <property type="entry name" value="SECRETED PROTEIN"/>
    <property type="match status" value="1"/>
</dbReference>
<dbReference type="Gene3D" id="3.40.50.880">
    <property type="match status" value="1"/>
</dbReference>
<evidence type="ECO:0000313" key="1">
    <source>
        <dbReference type="EMBL" id="MFC4601458.1"/>
    </source>
</evidence>
<dbReference type="GO" id="GO:0016787">
    <property type="term" value="F:hydrolase activity"/>
    <property type="evidence" value="ECO:0007669"/>
    <property type="project" value="UniProtKB-KW"/>
</dbReference>
<dbReference type="CDD" id="cd03143">
    <property type="entry name" value="A4_beta-galactosidase_middle_domain"/>
    <property type="match status" value="1"/>
</dbReference>
<dbReference type="InterPro" id="IPR008979">
    <property type="entry name" value="Galactose-bd-like_sf"/>
</dbReference>
<dbReference type="EMBL" id="JBHSEP010000026">
    <property type="protein sequence ID" value="MFC4601458.1"/>
    <property type="molecule type" value="Genomic_DNA"/>
</dbReference>
<accession>A0ABV9FHJ2</accession>
<dbReference type="InterPro" id="IPR053161">
    <property type="entry name" value="Ulvan_degrading_GH"/>
</dbReference>
<dbReference type="Gene3D" id="2.60.120.260">
    <property type="entry name" value="Galactose-binding domain-like"/>
    <property type="match status" value="1"/>
</dbReference>
<keyword evidence="1" id="KW-0378">Hydrolase</keyword>
<dbReference type="Pfam" id="PF17132">
    <property type="entry name" value="Glyco_hydro_106"/>
    <property type="match status" value="1"/>
</dbReference>
<dbReference type="PANTHER" id="PTHR36848">
    <property type="entry name" value="DNA-BINDING PROTEIN (PUTATIVE SECRETED PROTEIN)-RELATED"/>
    <property type="match status" value="1"/>
</dbReference>
<dbReference type="Proteomes" id="UP001596028">
    <property type="component" value="Unassembled WGS sequence"/>
</dbReference>